<keyword evidence="5" id="KW-0539">Nucleus</keyword>
<evidence type="ECO:0000256" key="2">
    <source>
        <dbReference type="ARBA" id="ARBA00007025"/>
    </source>
</evidence>
<dbReference type="InterPro" id="IPR006576">
    <property type="entry name" value="BRK_domain"/>
</dbReference>
<evidence type="ECO:0000313" key="9">
    <source>
        <dbReference type="RefSeq" id="XP_023382866.1"/>
    </source>
</evidence>
<organism evidence="8 9">
    <name type="scientific">Pteropus vampyrus</name>
    <name type="common">Large flying fox</name>
    <dbReference type="NCBI Taxonomy" id="132908"/>
    <lineage>
        <taxon>Eukaryota</taxon>
        <taxon>Metazoa</taxon>
        <taxon>Chordata</taxon>
        <taxon>Craniata</taxon>
        <taxon>Vertebrata</taxon>
        <taxon>Euteleostomi</taxon>
        <taxon>Mammalia</taxon>
        <taxon>Eutheria</taxon>
        <taxon>Laurasiatheria</taxon>
        <taxon>Chiroptera</taxon>
        <taxon>Yinpterochiroptera</taxon>
        <taxon>Pteropodoidea</taxon>
        <taxon>Pteropodidae</taxon>
        <taxon>Pteropodinae</taxon>
        <taxon>Pteropus</taxon>
    </lineage>
</organism>
<keyword evidence="3" id="KW-0805">Transcription regulation</keyword>
<gene>
    <name evidence="9" type="primary">LOC111735589</name>
</gene>
<evidence type="ECO:0000256" key="6">
    <source>
        <dbReference type="SAM" id="MobiDB-lite"/>
    </source>
</evidence>
<dbReference type="Pfam" id="PF07533">
    <property type="entry name" value="BRK"/>
    <property type="match status" value="1"/>
</dbReference>
<dbReference type="AlphaFoldDB" id="A0A6P6C663"/>
<dbReference type="Gene3D" id="3.40.5.120">
    <property type="match status" value="1"/>
</dbReference>
<dbReference type="SUPFAM" id="SSF160481">
    <property type="entry name" value="BRK domain-like"/>
    <property type="match status" value="1"/>
</dbReference>
<dbReference type="SMART" id="SM00592">
    <property type="entry name" value="BRK"/>
    <property type="match status" value="1"/>
</dbReference>
<sequence length="105" mass="11638">MDITEPKAMHVALFQPLDETSQMSDLPVKVIHVESGKILTGTDAPKAGQLEAWLEMNPGYEVAPRSDSEESGSEEEEEVRTHFMLSQPSALCSGDLLYPFYVCHL</sequence>
<dbReference type="GeneID" id="111735589"/>
<dbReference type="Proteomes" id="UP000515202">
    <property type="component" value="Unplaced"/>
</dbReference>
<accession>A0A6P6C663</accession>
<evidence type="ECO:0000313" key="8">
    <source>
        <dbReference type="Proteomes" id="UP000515202"/>
    </source>
</evidence>
<evidence type="ECO:0000256" key="3">
    <source>
        <dbReference type="ARBA" id="ARBA00023015"/>
    </source>
</evidence>
<comment type="subcellular location">
    <subcellularLocation>
        <location evidence="1">Nucleus</location>
    </subcellularLocation>
</comment>
<dbReference type="KEGG" id="pvp:111735589"/>
<comment type="similarity">
    <text evidence="2">Belongs to the SNF2/RAD54 helicase family.</text>
</comment>
<evidence type="ECO:0000259" key="7">
    <source>
        <dbReference type="SMART" id="SM00592"/>
    </source>
</evidence>
<dbReference type="OrthoDB" id="5857104at2759"/>
<keyword evidence="4" id="KW-0804">Transcription</keyword>
<dbReference type="RefSeq" id="XP_023382866.1">
    <property type="nucleotide sequence ID" value="XM_023527098.1"/>
</dbReference>
<feature type="region of interest" description="Disordered" evidence="6">
    <location>
        <begin position="61"/>
        <end position="82"/>
    </location>
</feature>
<evidence type="ECO:0000256" key="1">
    <source>
        <dbReference type="ARBA" id="ARBA00004123"/>
    </source>
</evidence>
<feature type="compositionally biased region" description="Acidic residues" evidence="6">
    <location>
        <begin position="69"/>
        <end position="78"/>
    </location>
</feature>
<dbReference type="FunFam" id="3.40.5.120:FF:000001">
    <property type="entry name" value="probable global transcription activator SNF2L2 isoform X1"/>
    <property type="match status" value="1"/>
</dbReference>
<evidence type="ECO:0000256" key="4">
    <source>
        <dbReference type="ARBA" id="ARBA00023163"/>
    </source>
</evidence>
<feature type="domain" description="BRK" evidence="7">
    <location>
        <begin position="23"/>
        <end position="67"/>
    </location>
</feature>
<dbReference type="InterPro" id="IPR037259">
    <property type="entry name" value="BRK_sf"/>
</dbReference>
<protein>
    <submittedName>
        <fullName evidence="9">Transcription activator BRG1-like</fullName>
    </submittedName>
</protein>
<proteinExistence type="inferred from homology"/>
<name>A0A6P6C663_PTEVA</name>
<evidence type="ECO:0000256" key="5">
    <source>
        <dbReference type="ARBA" id="ARBA00023242"/>
    </source>
</evidence>
<reference evidence="9" key="1">
    <citation type="submission" date="2025-08" db="UniProtKB">
        <authorList>
            <consortium name="RefSeq"/>
        </authorList>
    </citation>
    <scope>IDENTIFICATION</scope>
    <source>
        <tissue evidence="9">Kidney</tissue>
    </source>
</reference>
<keyword evidence="8" id="KW-1185">Reference proteome</keyword>
<dbReference type="GO" id="GO:0005634">
    <property type="term" value="C:nucleus"/>
    <property type="evidence" value="ECO:0007669"/>
    <property type="project" value="UniProtKB-SubCell"/>
</dbReference>